<reference evidence="6" key="1">
    <citation type="submission" date="2023-06" db="EMBL/GenBank/DDBJ databases">
        <title>Genome-scale phylogeny and comparative genomics of the fungal order Sordariales.</title>
        <authorList>
            <consortium name="Lawrence Berkeley National Laboratory"/>
            <person name="Hensen N."/>
            <person name="Bonometti L."/>
            <person name="Westerberg I."/>
            <person name="Brannstrom I.O."/>
            <person name="Guillou S."/>
            <person name="Cros-Aarteil S."/>
            <person name="Calhoun S."/>
            <person name="Haridas S."/>
            <person name="Kuo A."/>
            <person name="Mondo S."/>
            <person name="Pangilinan J."/>
            <person name="Riley R."/>
            <person name="LaButti K."/>
            <person name="Andreopoulos B."/>
            <person name="Lipzen A."/>
            <person name="Chen C."/>
            <person name="Yanf M."/>
            <person name="Daum C."/>
            <person name="Ng V."/>
            <person name="Clum A."/>
            <person name="Steindorff A."/>
            <person name="Ohm R."/>
            <person name="Martin F."/>
            <person name="Silar P."/>
            <person name="Natvig D."/>
            <person name="Lalanne C."/>
            <person name="Gautier V."/>
            <person name="Ament-velasquez S.L."/>
            <person name="Kruys A."/>
            <person name="Hutchinson M.I."/>
            <person name="Powell A.J."/>
            <person name="Barry K."/>
            <person name="Miller A.N."/>
            <person name="Grigoriev I.V."/>
            <person name="Debuchy R."/>
            <person name="Gladieux P."/>
            <person name="Thoren M.H."/>
            <person name="Johannesson H."/>
        </authorList>
    </citation>
    <scope>NUCLEOTIDE SEQUENCE</scope>
    <source>
        <strain evidence="6">SMH3187-1</strain>
    </source>
</reference>
<comment type="caution">
    <text evidence="6">The sequence shown here is derived from an EMBL/GenBank/DDBJ whole genome shotgun (WGS) entry which is preliminary data.</text>
</comment>
<gene>
    <name evidence="6" type="ORF">B0T18DRAFT_384927</name>
</gene>
<evidence type="ECO:0000313" key="6">
    <source>
        <dbReference type="EMBL" id="KAK0752742.1"/>
    </source>
</evidence>
<evidence type="ECO:0000313" key="7">
    <source>
        <dbReference type="Proteomes" id="UP001172155"/>
    </source>
</evidence>
<dbReference type="Pfam" id="PF13520">
    <property type="entry name" value="AA_permease_2"/>
    <property type="match status" value="1"/>
</dbReference>
<dbReference type="Gene3D" id="1.20.1740.10">
    <property type="entry name" value="Amino acid/polyamine transporter I"/>
    <property type="match status" value="1"/>
</dbReference>
<dbReference type="InterPro" id="IPR002293">
    <property type="entry name" value="AA/rel_permease1"/>
</dbReference>
<evidence type="ECO:0000256" key="3">
    <source>
        <dbReference type="ARBA" id="ARBA00022989"/>
    </source>
</evidence>
<feature type="transmembrane region" description="Helical" evidence="5">
    <location>
        <begin position="7"/>
        <end position="29"/>
    </location>
</feature>
<dbReference type="PANTHER" id="PTHR11785:SF382">
    <property type="entry name" value="LOW-AFFINITY METHIONINE PERMEASE"/>
    <property type="match status" value="1"/>
</dbReference>
<evidence type="ECO:0000256" key="2">
    <source>
        <dbReference type="ARBA" id="ARBA00022692"/>
    </source>
</evidence>
<dbReference type="GO" id="GO:0015179">
    <property type="term" value="F:L-amino acid transmembrane transporter activity"/>
    <property type="evidence" value="ECO:0007669"/>
    <property type="project" value="TreeGrafter"/>
</dbReference>
<sequence length="331" mass="35827">MGHRPSPAVAVILWVVGGLIVFYIALSWLELGLAISLHYVRPARAYFWAPRSGGDKNYLEYIYKRARLLANCVFGISFILFGNLAGNTIQFGVYIQSVISPQCTENDACFGKAGVILWALGIICFCSFLNVTTRQLFIKLNNIIGVLKFLFVLATALLSIIYGASHGDGCRTSLAWPNRGAGEPFYVLADVKRPRDTFAKYVMLAMASVLVVFPLANVGYHCVVAYNGPQSVPGSIALEFFAIIARYGDRGADTTATSRGVSMMLVLGAPGGAYFATILYTISAALFIIVVGASTKASTAFRILTYLRVFSMVVILGLFTVAGLAYLKIDS</sequence>
<evidence type="ECO:0000256" key="4">
    <source>
        <dbReference type="ARBA" id="ARBA00023136"/>
    </source>
</evidence>
<keyword evidence="4 5" id="KW-0472">Membrane</keyword>
<feature type="transmembrane region" description="Helical" evidence="5">
    <location>
        <begin position="273"/>
        <end position="293"/>
    </location>
</feature>
<keyword evidence="3 5" id="KW-1133">Transmembrane helix</keyword>
<comment type="subcellular location">
    <subcellularLocation>
        <location evidence="1">Membrane</location>
        <topology evidence="1">Multi-pass membrane protein</topology>
    </subcellularLocation>
</comment>
<dbReference type="GO" id="GO:0016020">
    <property type="term" value="C:membrane"/>
    <property type="evidence" value="ECO:0007669"/>
    <property type="project" value="UniProtKB-SubCell"/>
</dbReference>
<feature type="transmembrane region" description="Helical" evidence="5">
    <location>
        <begin position="110"/>
        <end position="131"/>
    </location>
</feature>
<keyword evidence="2 5" id="KW-0812">Transmembrane</keyword>
<proteinExistence type="predicted"/>
<dbReference type="EMBL" id="JAUKUD010000001">
    <property type="protein sequence ID" value="KAK0752742.1"/>
    <property type="molecule type" value="Genomic_DNA"/>
</dbReference>
<dbReference type="AlphaFoldDB" id="A0AA40F7N6"/>
<dbReference type="InterPro" id="IPR050598">
    <property type="entry name" value="AminoAcid_Transporter"/>
</dbReference>
<feature type="transmembrane region" description="Helical" evidence="5">
    <location>
        <begin position="305"/>
        <end position="327"/>
    </location>
</feature>
<feature type="transmembrane region" description="Helical" evidence="5">
    <location>
        <begin position="143"/>
        <end position="164"/>
    </location>
</feature>
<dbReference type="Proteomes" id="UP001172155">
    <property type="component" value="Unassembled WGS sequence"/>
</dbReference>
<organism evidence="6 7">
    <name type="scientific">Schizothecium vesticola</name>
    <dbReference type="NCBI Taxonomy" id="314040"/>
    <lineage>
        <taxon>Eukaryota</taxon>
        <taxon>Fungi</taxon>
        <taxon>Dikarya</taxon>
        <taxon>Ascomycota</taxon>
        <taxon>Pezizomycotina</taxon>
        <taxon>Sordariomycetes</taxon>
        <taxon>Sordariomycetidae</taxon>
        <taxon>Sordariales</taxon>
        <taxon>Schizotheciaceae</taxon>
        <taxon>Schizothecium</taxon>
    </lineage>
</organism>
<feature type="transmembrane region" description="Helical" evidence="5">
    <location>
        <begin position="68"/>
        <end position="89"/>
    </location>
</feature>
<keyword evidence="7" id="KW-1185">Reference proteome</keyword>
<protein>
    <submittedName>
        <fullName evidence="6">Uncharacterized protein</fullName>
    </submittedName>
</protein>
<evidence type="ECO:0000256" key="5">
    <source>
        <dbReference type="SAM" id="Phobius"/>
    </source>
</evidence>
<name>A0AA40F7N6_9PEZI</name>
<dbReference type="PANTHER" id="PTHR11785">
    <property type="entry name" value="AMINO ACID TRANSPORTER"/>
    <property type="match status" value="1"/>
</dbReference>
<accession>A0AA40F7N6</accession>
<feature type="transmembrane region" description="Helical" evidence="5">
    <location>
        <begin position="201"/>
        <end position="220"/>
    </location>
</feature>
<evidence type="ECO:0000256" key="1">
    <source>
        <dbReference type="ARBA" id="ARBA00004141"/>
    </source>
</evidence>